<dbReference type="InterPro" id="IPR027450">
    <property type="entry name" value="AlkB-like"/>
</dbReference>
<dbReference type="InterPro" id="IPR037151">
    <property type="entry name" value="AlkB-like_sf"/>
</dbReference>
<dbReference type="RefSeq" id="WP_213494595.1">
    <property type="nucleotide sequence ID" value="NZ_CP074694.1"/>
</dbReference>
<dbReference type="KEGG" id="tsph:KIH39_17880"/>
<accession>A0A8E6EU23</accession>
<dbReference type="InterPro" id="IPR032854">
    <property type="entry name" value="ALKBH3"/>
</dbReference>
<dbReference type="AlphaFoldDB" id="A0A8E6EU23"/>
<keyword evidence="2" id="KW-0223">Dioxygenase</keyword>
<organism evidence="2 3">
    <name type="scientific">Telmatocola sphagniphila</name>
    <dbReference type="NCBI Taxonomy" id="1123043"/>
    <lineage>
        <taxon>Bacteria</taxon>
        <taxon>Pseudomonadati</taxon>
        <taxon>Planctomycetota</taxon>
        <taxon>Planctomycetia</taxon>
        <taxon>Gemmatales</taxon>
        <taxon>Gemmataceae</taxon>
    </lineage>
</organism>
<keyword evidence="2" id="KW-0560">Oxidoreductase</keyword>
<dbReference type="Proteomes" id="UP000676194">
    <property type="component" value="Chromosome"/>
</dbReference>
<dbReference type="GO" id="GO:0051213">
    <property type="term" value="F:dioxygenase activity"/>
    <property type="evidence" value="ECO:0007669"/>
    <property type="project" value="UniProtKB-KW"/>
</dbReference>
<gene>
    <name evidence="2" type="ORF">KIH39_17880</name>
</gene>
<dbReference type="PANTHER" id="PTHR31212:SF4">
    <property type="entry name" value="ALPHA-KETOGLUTARATE-DEPENDENT DIOXYGENASE ALKB HOMOLOG 3"/>
    <property type="match status" value="1"/>
</dbReference>
<proteinExistence type="predicted"/>
<name>A0A8E6EU23_9BACT</name>
<evidence type="ECO:0000313" key="3">
    <source>
        <dbReference type="Proteomes" id="UP000676194"/>
    </source>
</evidence>
<keyword evidence="3" id="KW-1185">Reference proteome</keyword>
<evidence type="ECO:0000313" key="2">
    <source>
        <dbReference type="EMBL" id="QVL30712.1"/>
    </source>
</evidence>
<dbReference type="GO" id="GO:0006307">
    <property type="term" value="P:DNA alkylation repair"/>
    <property type="evidence" value="ECO:0007669"/>
    <property type="project" value="InterPro"/>
</dbReference>
<dbReference type="Pfam" id="PF13532">
    <property type="entry name" value="2OG-FeII_Oxy_2"/>
    <property type="match status" value="1"/>
</dbReference>
<sequence>MRPESLSGQYTDLKRRYGNTYGQSWDSAKSIEYRPPQLGGILSHSLRKAEGNSMQTIKLTDGGILLYKEAFIPHDMADRYFAELRDHSAWEQKPGIFGYLQPRLIAAYGEPGLVYRYSGRDNVALPWTPTLLEIKQKIESIEGQYNYCLLNRYSSGQDSMGLHADDEPEVGHIIGSLSLGATRTFRIKHNESKETMNFPVGHGTLIIMAGTMQQFWKHEIPKTKRPVGERINLTYRQIIRE</sequence>
<dbReference type="PROSITE" id="PS51471">
    <property type="entry name" value="FE2OG_OXY"/>
    <property type="match status" value="1"/>
</dbReference>
<protein>
    <submittedName>
        <fullName evidence="2">Alpha-ketoglutarate-dependent dioxygenase AlkB</fullName>
    </submittedName>
</protein>
<feature type="domain" description="Fe2OG dioxygenase" evidence="1">
    <location>
        <begin position="144"/>
        <end position="239"/>
    </location>
</feature>
<reference evidence="2" key="1">
    <citation type="submission" date="2021-05" db="EMBL/GenBank/DDBJ databases">
        <title>Complete genome sequence of the cellulolytic planctomycete Telmatocola sphagniphila SP2T and characterization of the first cellulase from planctomycetes.</title>
        <authorList>
            <person name="Rakitin A.L."/>
            <person name="Beletsky A.V."/>
            <person name="Naumoff D.G."/>
            <person name="Kulichevskaya I.S."/>
            <person name="Mardanov A.V."/>
            <person name="Ravin N.V."/>
            <person name="Dedysh S.N."/>
        </authorList>
    </citation>
    <scope>NUCLEOTIDE SEQUENCE</scope>
    <source>
        <strain evidence="2">SP2T</strain>
    </source>
</reference>
<dbReference type="InterPro" id="IPR005123">
    <property type="entry name" value="Oxoglu/Fe-dep_dioxygenase_dom"/>
</dbReference>
<dbReference type="SUPFAM" id="SSF51197">
    <property type="entry name" value="Clavaminate synthase-like"/>
    <property type="match status" value="1"/>
</dbReference>
<dbReference type="EMBL" id="CP074694">
    <property type="protein sequence ID" value="QVL30712.1"/>
    <property type="molecule type" value="Genomic_DNA"/>
</dbReference>
<evidence type="ECO:0000259" key="1">
    <source>
        <dbReference type="PROSITE" id="PS51471"/>
    </source>
</evidence>
<dbReference type="PANTHER" id="PTHR31212">
    <property type="entry name" value="ALPHA-KETOGLUTARATE-DEPENDENT DIOXYGENASE ALKB HOMOLOG 3"/>
    <property type="match status" value="1"/>
</dbReference>
<dbReference type="Gene3D" id="2.60.120.590">
    <property type="entry name" value="Alpha-ketoglutarate-dependent dioxygenase AlkB-like"/>
    <property type="match status" value="1"/>
</dbReference>